<feature type="region of interest" description="Disordered" evidence="1">
    <location>
        <begin position="1076"/>
        <end position="1240"/>
    </location>
</feature>
<evidence type="ECO:0000259" key="2">
    <source>
        <dbReference type="PROSITE" id="PS50003"/>
    </source>
</evidence>
<accession>A0A5C3EU22</accession>
<organism evidence="4 5">
    <name type="scientific">Pseudozyma flocculosa</name>
    <dbReference type="NCBI Taxonomy" id="84751"/>
    <lineage>
        <taxon>Eukaryota</taxon>
        <taxon>Fungi</taxon>
        <taxon>Dikarya</taxon>
        <taxon>Basidiomycota</taxon>
        <taxon>Ustilaginomycotina</taxon>
        <taxon>Ustilaginomycetes</taxon>
        <taxon>Ustilaginales</taxon>
        <taxon>Ustilaginaceae</taxon>
        <taxon>Pseudozyma</taxon>
    </lineage>
</organism>
<name>A0A5C3EU22_9BASI</name>
<dbReference type="SMART" id="SM00222">
    <property type="entry name" value="Sec7"/>
    <property type="match status" value="1"/>
</dbReference>
<feature type="compositionally biased region" description="Low complexity" evidence="1">
    <location>
        <begin position="2245"/>
        <end position="2255"/>
    </location>
</feature>
<feature type="compositionally biased region" description="Low complexity" evidence="1">
    <location>
        <begin position="1317"/>
        <end position="1338"/>
    </location>
</feature>
<reference evidence="4 5" key="1">
    <citation type="submission" date="2018-03" db="EMBL/GenBank/DDBJ databases">
        <authorList>
            <person name="Guldener U."/>
        </authorList>
    </citation>
    <scope>NUCLEOTIDE SEQUENCE [LARGE SCALE GENOMIC DNA]</scope>
    <source>
        <strain evidence="4 5">DAOM196992</strain>
    </source>
</reference>
<dbReference type="FunFam" id="1.10.1000.11:FF:000002">
    <property type="entry name" value="Cytohesin 1"/>
    <property type="match status" value="1"/>
</dbReference>
<feature type="compositionally biased region" description="Low complexity" evidence="1">
    <location>
        <begin position="988"/>
        <end position="1017"/>
    </location>
</feature>
<feature type="compositionally biased region" description="Basic and acidic residues" evidence="1">
    <location>
        <begin position="755"/>
        <end position="774"/>
    </location>
</feature>
<feature type="compositionally biased region" description="Basic and acidic residues" evidence="1">
    <location>
        <begin position="1151"/>
        <end position="1160"/>
    </location>
</feature>
<evidence type="ECO:0008006" key="6">
    <source>
        <dbReference type="Google" id="ProtNLM"/>
    </source>
</evidence>
<feature type="compositionally biased region" description="Low complexity" evidence="1">
    <location>
        <begin position="1951"/>
        <end position="1968"/>
    </location>
</feature>
<feature type="compositionally biased region" description="Polar residues" evidence="1">
    <location>
        <begin position="419"/>
        <end position="431"/>
    </location>
</feature>
<evidence type="ECO:0000313" key="5">
    <source>
        <dbReference type="Proteomes" id="UP000323386"/>
    </source>
</evidence>
<feature type="compositionally biased region" description="Basic and acidic residues" evidence="1">
    <location>
        <begin position="469"/>
        <end position="489"/>
    </location>
</feature>
<dbReference type="GO" id="GO:0005085">
    <property type="term" value="F:guanyl-nucleotide exchange factor activity"/>
    <property type="evidence" value="ECO:0007669"/>
    <property type="project" value="InterPro"/>
</dbReference>
<feature type="compositionally biased region" description="Low complexity" evidence="1">
    <location>
        <begin position="2158"/>
        <end position="2181"/>
    </location>
</feature>
<feature type="region of interest" description="Disordered" evidence="1">
    <location>
        <begin position="607"/>
        <end position="701"/>
    </location>
</feature>
<feature type="compositionally biased region" description="Polar residues" evidence="1">
    <location>
        <begin position="400"/>
        <end position="409"/>
    </location>
</feature>
<dbReference type="Pfam" id="PF01369">
    <property type="entry name" value="Sec7"/>
    <property type="match status" value="1"/>
</dbReference>
<dbReference type="Gene3D" id="1.10.1000.11">
    <property type="entry name" value="Arf Nucleotide-binding Site Opener,domain 2"/>
    <property type="match status" value="1"/>
</dbReference>
<feature type="domain" description="SEC7" evidence="3">
    <location>
        <begin position="1335"/>
        <end position="1516"/>
    </location>
</feature>
<feature type="domain" description="PH" evidence="2">
    <location>
        <begin position="1676"/>
        <end position="1824"/>
    </location>
</feature>
<feature type="region of interest" description="Disordered" evidence="1">
    <location>
        <begin position="24"/>
        <end position="79"/>
    </location>
</feature>
<dbReference type="InterPro" id="IPR000904">
    <property type="entry name" value="Sec7_dom"/>
</dbReference>
<keyword evidence="5" id="KW-1185">Reference proteome</keyword>
<feature type="compositionally biased region" description="Low complexity" evidence="1">
    <location>
        <begin position="2114"/>
        <end position="2138"/>
    </location>
</feature>
<feature type="compositionally biased region" description="Low complexity" evidence="1">
    <location>
        <begin position="2300"/>
        <end position="2314"/>
    </location>
</feature>
<feature type="region of interest" description="Disordered" evidence="1">
    <location>
        <begin position="97"/>
        <end position="588"/>
    </location>
</feature>
<evidence type="ECO:0000313" key="4">
    <source>
        <dbReference type="EMBL" id="SPO34977.1"/>
    </source>
</evidence>
<feature type="compositionally biased region" description="Low complexity" evidence="1">
    <location>
        <begin position="97"/>
        <end position="127"/>
    </location>
</feature>
<feature type="compositionally biased region" description="Polar residues" evidence="1">
    <location>
        <begin position="888"/>
        <end position="911"/>
    </location>
</feature>
<protein>
    <recommendedName>
        <fullName evidence="6">SEC7 domain-containing protein</fullName>
    </recommendedName>
</protein>
<feature type="compositionally biased region" description="Polar residues" evidence="1">
    <location>
        <begin position="178"/>
        <end position="199"/>
    </location>
</feature>
<dbReference type="PROSITE" id="PS50003">
    <property type="entry name" value="PH_DOMAIN"/>
    <property type="match status" value="1"/>
</dbReference>
<dbReference type="PROSITE" id="PS50190">
    <property type="entry name" value="SEC7"/>
    <property type="match status" value="1"/>
</dbReference>
<feature type="compositionally biased region" description="Polar residues" evidence="1">
    <location>
        <begin position="794"/>
        <end position="810"/>
    </location>
</feature>
<feature type="compositionally biased region" description="Basic and acidic residues" evidence="1">
    <location>
        <begin position="2273"/>
        <end position="2297"/>
    </location>
</feature>
<feature type="compositionally biased region" description="Basic and acidic residues" evidence="1">
    <location>
        <begin position="943"/>
        <end position="964"/>
    </location>
</feature>
<feature type="compositionally biased region" description="Low complexity" evidence="1">
    <location>
        <begin position="1883"/>
        <end position="1894"/>
    </location>
</feature>
<dbReference type="EMBL" id="OOIP01000001">
    <property type="protein sequence ID" value="SPO34977.1"/>
    <property type="molecule type" value="Genomic_DNA"/>
</dbReference>
<feature type="compositionally biased region" description="Polar residues" evidence="1">
    <location>
        <begin position="558"/>
        <end position="569"/>
    </location>
</feature>
<feature type="compositionally biased region" description="Low complexity" evidence="1">
    <location>
        <begin position="578"/>
        <end position="588"/>
    </location>
</feature>
<feature type="region of interest" description="Disordered" evidence="1">
    <location>
        <begin position="1883"/>
        <end position="1968"/>
    </location>
</feature>
<dbReference type="Pfam" id="PF15410">
    <property type="entry name" value="PH_9"/>
    <property type="match status" value="1"/>
</dbReference>
<feature type="compositionally biased region" description="Acidic residues" evidence="1">
    <location>
        <begin position="1931"/>
        <end position="1947"/>
    </location>
</feature>
<feature type="compositionally biased region" description="Basic and acidic residues" evidence="1">
    <location>
        <begin position="289"/>
        <end position="310"/>
    </location>
</feature>
<feature type="region of interest" description="Disordered" evidence="1">
    <location>
        <begin position="2107"/>
        <end position="2344"/>
    </location>
</feature>
<dbReference type="InterPro" id="IPR011993">
    <property type="entry name" value="PH-like_dom_sf"/>
</dbReference>
<evidence type="ECO:0000259" key="3">
    <source>
        <dbReference type="PROSITE" id="PS50190"/>
    </source>
</evidence>
<feature type="compositionally biased region" description="Low complexity" evidence="1">
    <location>
        <begin position="1905"/>
        <end position="1929"/>
    </location>
</feature>
<dbReference type="InterPro" id="IPR001849">
    <property type="entry name" value="PH_domain"/>
</dbReference>
<proteinExistence type="predicted"/>
<dbReference type="GO" id="GO:0032012">
    <property type="term" value="P:regulation of ARF protein signal transduction"/>
    <property type="evidence" value="ECO:0007669"/>
    <property type="project" value="InterPro"/>
</dbReference>
<dbReference type="PANTHER" id="PTHR10663">
    <property type="entry name" value="GUANYL-NUCLEOTIDE EXCHANGE FACTOR"/>
    <property type="match status" value="1"/>
</dbReference>
<dbReference type="SUPFAM" id="SSF48425">
    <property type="entry name" value="Sec7 domain"/>
    <property type="match status" value="1"/>
</dbReference>
<sequence>MARHDKAEASGSARGAESIANFYGRASADGRSGSVRSRKHSSSGTNYVDLPRSSFSTEGTSNRFLTDDEGTEEIWADAQDRGPKVYSTFFAAAAASRSSLSQRPSLPHLPASSPQARSQQSQSNSPVPSSPLTPASSSGAIIGHRPKQSSVKRLVGLGQSGGSPTGPGASDAFVGPASFSSGEVTKQASWSGQPSSTFGPSRKSSEQSLTFADLGPRRDSASGVSRTAPSAALRPRTSAVNGQRIAEPHGGLGPDDGREGRLIGLGLGDPPSSSDVSEFEQGRGYGWNPERERSRSGKDGLRDDRREAMSRKGSLAPLGRSGLANSEVDLARSSRTASSGSQRLHPDVGRPSQDVVAMSIEQEQAMDSDASSAPRTSAFAKLFRRKGKQSGDGKPASPVDGSSASTARNVSPAIRQIRRTASQNVLQQQRAASIDDAPLMVVSPKMGPPPPPPPLPPPPPPSAAAVALDARRTADDGSRPSQVHRREEASFDEPGSATPRPAAAGAKLGPEGAALPALPSDERERPIPSLPEPQPAYATSPSEAGGLRVDTTPIPGRNQPSPSTPLSRSSVHRHMKQSSIDSSSSSARRRSLAFLASAITMGSIADQQAAGDDRASPRNLSSSSLDLHRPSTAIGTVSPAVAGASSESKPGLAPPIGEPLHKPLSSGLPTVESPTEDARPSPMRNPNRPRLVAKGATREDAVPSALTEFLKMDAATPGGNGRAKVHKTAAAMYADAYRSSSDEDGPDIQKPASRQPDRSAPKRKGKEEDTEHAVARHKGKAPSGRRGSADHRSGMSNLSRAESGRSTAGSSEAKRSALSVSPKASRAAVKGTFSAAPAGPSMGGYVSPFYVAPLTSVDGGIGSRSSRPTGRRASASSRSIASDESKSVKSAWSGSGPQASRKGSQRAGSSKTSKKAPGDVDAASQDLESAARRTKSHTNLKAAAKEAEGTEPSHGRTAADRPPEPEEAATSSSALQARRPSLGIPAPSKASGASLTAAAAAPVSPSQNRSRSASSSSMFGQRLFRRPRTAGGDMSAHPVPSLQDPQAAEPSQRAASYDLLASPTDSIEFEMLDTSAKTLDVSRPQRGNSIGDVGRLSHDVPRAPNELTASGDREPRGRSNSIASIDVRNVGGRGGSNYGRASSDAYGADRASGDAVDRRGFSPSRLESSGGAANLFGGGGAPRQRTSSLLPTFGFGRTRTSSNAGAGSATPGGGRSGARSPEFGHDGSSSVAGLPAHESGPKSFAAALAGIAAGESLAQGGGGMRRKSSFRALTGSRKGSASGPGGEFKARNNSTSLHPEEYVPRTSRDSGDESRSAGRASISSTRRSSSSRTSFQRRPSSRNHDSATDLDSPGNAVAKRPPKETAPLSDESPEEYAERIADTVPKTEIAAVLASSADPFYTAALRHHMTIFWFNGNALDIALRKLLMDLHLPKETQQIDRVMEAFAKRYNECNDGLFASDDQPYILSFSLMMLHTDAFNKNAKHKMTKADYLRNTGPSGVPTEILEYLYDNLTFTQFIYVEDKDDLQRRANEAALGLSAFPGGSGGGNGAGIGGPSLYSAGATASQVARARIDPYYLIAQGKLGELRADIDHLIPEDTPFSYTGTLAGFDIDRLNAAFLHAPSIEIATGRSAATAAAPAAPPPSHWIGLEAAAHMQLHQPPPPPTQQPDEVVSLKVTKVGVVSRKDDVGDGGRKAASRKWKTCGLLLTGSQLLLFKDIVWTTALQSQILDQVGHSQLSNGIGPSGPDDAEPVEGGVVISPRITYFRPDGVISLADAVAVKDNTYVKYDFVFRLLASKGRQYLIQAQNEDDMNDWIHKINFCACFRTCDLKIRGLDLSSRASFAEAAASSSLGRRDSRSQARRPSAASEARSFASEGFKLSHSSTFSSMSDIDSQLGPDSGSTLSRPRSSAAMAAAAARPLSPTTTATPGADEDRDEDREELDEQGDEAYRSLSPDSRSRASSRASSSHIMPLLQKRLAARRELMLQKIEETGVALKKVTDVLDEELRLARHFAVLTPFQKMTRDRIEAAALPLSRKIKQLRLELAKEESRVRILKLDLAAGERLARSAVPSLRLSTSFVNDAKRAPGSQLATPQLLELSGMSETQAGFEDMFGSPPSTATGSGTGTSTAVATPTAATRSFDPEVTSPIEAAGRARLAQSQRRPSSDASAAAAGGSNAPPSHGTLPSSRITKPAHQQRHLTNLNSVSEQPADESPVLASAPRLGGPDDSFASSKPSDADADAEGDLASADATDVTDVTDADDEDDDGRLDAGGARREADRGGDRRQSSLPVEAKEATEGSVSPSRSSVSRSSASFEARRGDVSTDSLPVEADEEVPEEWDMSRLARDGGNRISLVDLPSPGELQEATTRRFIFGVSESSTVG</sequence>
<dbReference type="SMART" id="SM00233">
    <property type="entry name" value="PH"/>
    <property type="match status" value="1"/>
</dbReference>
<dbReference type="OrthoDB" id="430364at2759"/>
<dbReference type="Gene3D" id="2.30.29.30">
    <property type="entry name" value="Pleckstrin-homology domain (PH domain)/Phosphotyrosine-binding domain (PTB)"/>
    <property type="match status" value="1"/>
</dbReference>
<feature type="region of interest" description="Disordered" evidence="1">
    <location>
        <begin position="1256"/>
        <end position="1377"/>
    </location>
</feature>
<gene>
    <name evidence="4" type="ORF">PSFLO_00448</name>
</gene>
<dbReference type="PANTHER" id="PTHR10663:SF405">
    <property type="entry name" value="ARF GUANINE NUCLEOTIDE EXCHANGE FACTOR SYT1"/>
    <property type="match status" value="1"/>
</dbReference>
<feature type="compositionally biased region" description="Polar residues" evidence="1">
    <location>
        <begin position="2199"/>
        <end position="2208"/>
    </location>
</feature>
<feature type="compositionally biased region" description="Low complexity" evidence="1">
    <location>
        <begin position="680"/>
        <end position="690"/>
    </location>
</feature>
<feature type="region of interest" description="Disordered" evidence="1">
    <location>
        <begin position="736"/>
        <end position="1059"/>
    </location>
</feature>
<feature type="compositionally biased region" description="Polar residues" evidence="1">
    <location>
        <begin position="333"/>
        <end position="342"/>
    </location>
</feature>
<feature type="compositionally biased region" description="Acidic residues" evidence="1">
    <location>
        <begin position="2256"/>
        <end position="2267"/>
    </location>
</feature>
<feature type="compositionally biased region" description="Pro residues" evidence="1">
    <location>
        <begin position="446"/>
        <end position="462"/>
    </location>
</feature>
<feature type="region of interest" description="Disordered" evidence="1">
    <location>
        <begin position="1848"/>
        <end position="1870"/>
    </location>
</feature>
<feature type="compositionally biased region" description="Acidic residues" evidence="1">
    <location>
        <begin position="2330"/>
        <end position="2339"/>
    </location>
</feature>
<evidence type="ECO:0000256" key="1">
    <source>
        <dbReference type="SAM" id="MobiDB-lite"/>
    </source>
</evidence>
<feature type="compositionally biased region" description="Polar residues" evidence="1">
    <location>
        <begin position="53"/>
        <end position="64"/>
    </location>
</feature>
<dbReference type="SUPFAM" id="SSF50729">
    <property type="entry name" value="PH domain-like"/>
    <property type="match status" value="1"/>
</dbReference>
<dbReference type="InterPro" id="IPR023394">
    <property type="entry name" value="Sec7_C_sf"/>
</dbReference>
<dbReference type="InterPro" id="IPR041681">
    <property type="entry name" value="PH_9"/>
</dbReference>
<dbReference type="InterPro" id="IPR035999">
    <property type="entry name" value="Sec7_dom_sf"/>
</dbReference>
<feature type="compositionally biased region" description="Low complexity" evidence="1">
    <location>
        <begin position="863"/>
        <end position="880"/>
    </location>
</feature>
<dbReference type="Proteomes" id="UP000323386">
    <property type="component" value="Unassembled WGS sequence"/>
</dbReference>
<feature type="compositionally biased region" description="Basic and acidic residues" evidence="1">
    <location>
        <begin position="1298"/>
        <end position="1316"/>
    </location>
</feature>